<organism evidence="1 2">
    <name type="scientific">Tautonia plasticadhaerens</name>
    <dbReference type="NCBI Taxonomy" id="2527974"/>
    <lineage>
        <taxon>Bacteria</taxon>
        <taxon>Pseudomonadati</taxon>
        <taxon>Planctomycetota</taxon>
        <taxon>Planctomycetia</taxon>
        <taxon>Isosphaerales</taxon>
        <taxon>Isosphaeraceae</taxon>
        <taxon>Tautonia</taxon>
    </lineage>
</organism>
<evidence type="ECO:0000313" key="1">
    <source>
        <dbReference type="EMBL" id="QDV38909.1"/>
    </source>
</evidence>
<dbReference type="RefSeq" id="WP_145277767.1">
    <property type="nucleotide sequence ID" value="NZ_CP036426.1"/>
</dbReference>
<keyword evidence="2" id="KW-1185">Reference proteome</keyword>
<dbReference type="AlphaFoldDB" id="A0A518HDH2"/>
<protein>
    <submittedName>
        <fullName evidence="1">Uncharacterized protein</fullName>
    </submittedName>
</protein>
<gene>
    <name evidence="1" type="ORF">ElP_68690</name>
</gene>
<evidence type="ECO:0000313" key="2">
    <source>
        <dbReference type="Proteomes" id="UP000317835"/>
    </source>
</evidence>
<proteinExistence type="predicted"/>
<dbReference type="Proteomes" id="UP000317835">
    <property type="component" value="Chromosome"/>
</dbReference>
<reference evidence="1 2" key="1">
    <citation type="submission" date="2019-02" db="EMBL/GenBank/DDBJ databases">
        <title>Deep-cultivation of Planctomycetes and their phenomic and genomic characterization uncovers novel biology.</title>
        <authorList>
            <person name="Wiegand S."/>
            <person name="Jogler M."/>
            <person name="Boedeker C."/>
            <person name="Pinto D."/>
            <person name="Vollmers J."/>
            <person name="Rivas-Marin E."/>
            <person name="Kohn T."/>
            <person name="Peeters S.H."/>
            <person name="Heuer A."/>
            <person name="Rast P."/>
            <person name="Oberbeckmann S."/>
            <person name="Bunk B."/>
            <person name="Jeske O."/>
            <person name="Meyerdierks A."/>
            <person name="Storesund J.E."/>
            <person name="Kallscheuer N."/>
            <person name="Luecker S."/>
            <person name="Lage O.M."/>
            <person name="Pohl T."/>
            <person name="Merkel B.J."/>
            <person name="Hornburger P."/>
            <person name="Mueller R.-W."/>
            <person name="Bruemmer F."/>
            <person name="Labrenz M."/>
            <person name="Spormann A.M."/>
            <person name="Op den Camp H."/>
            <person name="Overmann J."/>
            <person name="Amann R."/>
            <person name="Jetten M.S.M."/>
            <person name="Mascher T."/>
            <person name="Medema M.H."/>
            <person name="Devos D.P."/>
            <person name="Kaster A.-K."/>
            <person name="Ovreas L."/>
            <person name="Rohde M."/>
            <person name="Galperin M.Y."/>
            <person name="Jogler C."/>
        </authorList>
    </citation>
    <scope>NUCLEOTIDE SEQUENCE [LARGE SCALE GENOMIC DNA]</scope>
    <source>
        <strain evidence="1 2">ElP</strain>
    </source>
</reference>
<name>A0A518HDH2_9BACT</name>
<dbReference type="KEGG" id="tpla:ElP_68690"/>
<accession>A0A518HDH2</accession>
<sequence>MHTPEFDDLARRVSSLERDRDRLRRSGRRWRLVGLAATAMAMASAAVPGMQGEDRAGPGEGPDPSAIVEERRALAVRALETIERSFERGVAESRLADAAYAFSTRVLSGELYLGLPEGGPRTLDPELYLANGLAPSTPERLASFEAHRDRMLRWEERFRPLARDRIVSPLAFAELQARRLEADAWLARERLRREAEGGGAPAP</sequence>
<dbReference type="EMBL" id="CP036426">
    <property type="protein sequence ID" value="QDV38909.1"/>
    <property type="molecule type" value="Genomic_DNA"/>
</dbReference>